<feature type="coiled-coil region" evidence="1">
    <location>
        <begin position="107"/>
        <end position="171"/>
    </location>
</feature>
<feature type="transmembrane region" description="Helical" evidence="2">
    <location>
        <begin position="234"/>
        <end position="252"/>
    </location>
</feature>
<feature type="transmembrane region" description="Helical" evidence="2">
    <location>
        <begin position="529"/>
        <end position="550"/>
    </location>
</feature>
<sequence>MANSPWKNHLGKLSEQQEAFAAELKALQKELEARDDLKENEELKQQLQTMKKELRETTTKYERLQEEHRKTKLALQEQLVDEKLQIIRLSKRKVDSYFARDGKGNRLAALEQATKRKLEELQRLSNEELGGFASDFRAKITNFSLELKDRIAAHREEMKVQEEALRQETNAGYQVLEAEGVDDATIQHRVKENQLELKIGLNWINKIGILLIILGVAAAARYSYVSWFSPTVRGISFFILGAAMLVAGEWFYRKKREVFAYGLVGGGIGVLYGATFFSYFLLDILSLTVALALSIFITAGAIFLSLRYNSKTIGSLGLVGGYIPLYSYIGFFGLEGTSVYIAMAYLLLLNGTVMAISFQRRWSLIYYVSFLFHIPSMLVLINISENAWMDVLYSIATFALYLVVTLAYAFRYRQKVWWVDLLLLGANTLVNSMVVYTLIAEVGLLDFRGIVALGFAALYFGLGWYTKQRLTEDKSAIVLFQSVSVTFFALFVPFQFNQDWLAIGWTIQAVALIVYSLREKVRLLERAGWIIYALSLVVFGIKVMISPLLVESRISTLDYFVPTASLLFIVYWYLLEMERAPQTEWIFARLDVFIRGLKYVALVNMWFFVVYEANRYFIKIVPTTLTQYEFFRVMLLIFLTLGVSYVVPKLPKLYDRNVHYISLGLFVLATVGSLATTLGMPTLESTWGENNLANYLAIVLLLGLNAITFMLGKDLLRAKMVRINGYGEWYVLILAAYMLVVVGAIVTQQFQLGDVSFVLSSVYLVLAIGYLLYGFRKGHVYLRRVGLAVTLLSTGKLILVDLTFLSELSKIFAYFLYGIALIGISYLYQRMSNKE</sequence>
<feature type="coiled-coil region" evidence="1">
    <location>
        <begin position="10"/>
        <end position="81"/>
    </location>
</feature>
<feature type="transmembrane region" description="Helical" evidence="2">
    <location>
        <begin position="445"/>
        <end position="465"/>
    </location>
</feature>
<name>A0A7S8HG97_9BACI</name>
<dbReference type="PANTHER" id="PTHR38434:SF1">
    <property type="entry name" value="BLL2549 PROTEIN"/>
    <property type="match status" value="1"/>
</dbReference>
<feature type="transmembrane region" description="Helical" evidence="2">
    <location>
        <begin position="630"/>
        <end position="648"/>
    </location>
</feature>
<accession>A0A7S8HG97</accession>
<feature type="transmembrane region" description="Helical" evidence="2">
    <location>
        <begin position="391"/>
        <end position="410"/>
    </location>
</feature>
<dbReference type="EMBL" id="CP049742">
    <property type="protein sequence ID" value="QPC47572.1"/>
    <property type="molecule type" value="Genomic_DNA"/>
</dbReference>
<dbReference type="RefSeq" id="WP_239672243.1">
    <property type="nucleotide sequence ID" value="NZ_CP049742.1"/>
</dbReference>
<feature type="transmembrane region" description="Helical" evidence="2">
    <location>
        <begin position="660"/>
        <end position="680"/>
    </location>
</feature>
<feature type="transmembrane region" description="Helical" evidence="2">
    <location>
        <begin position="203"/>
        <end position="222"/>
    </location>
</feature>
<feature type="transmembrane region" description="Helical" evidence="2">
    <location>
        <begin position="785"/>
        <end position="805"/>
    </location>
</feature>
<keyword evidence="2" id="KW-0472">Membrane</keyword>
<organism evidence="3 4">
    <name type="scientific">Mangrovibacillus cuniculi</name>
    <dbReference type="NCBI Taxonomy" id="2593652"/>
    <lineage>
        <taxon>Bacteria</taxon>
        <taxon>Bacillati</taxon>
        <taxon>Bacillota</taxon>
        <taxon>Bacilli</taxon>
        <taxon>Bacillales</taxon>
        <taxon>Bacillaceae</taxon>
        <taxon>Mangrovibacillus</taxon>
    </lineage>
</organism>
<feature type="transmembrane region" description="Helical" evidence="2">
    <location>
        <begin position="692"/>
        <end position="711"/>
    </location>
</feature>
<dbReference type="PANTHER" id="PTHR38434">
    <property type="entry name" value="BLL2549 PROTEIN"/>
    <property type="match status" value="1"/>
</dbReference>
<feature type="transmembrane region" description="Helical" evidence="2">
    <location>
        <begin position="287"/>
        <end position="306"/>
    </location>
</feature>
<evidence type="ECO:0000256" key="2">
    <source>
        <dbReference type="SAM" id="Phobius"/>
    </source>
</evidence>
<feature type="transmembrane region" description="Helical" evidence="2">
    <location>
        <begin position="731"/>
        <end position="750"/>
    </location>
</feature>
<gene>
    <name evidence="3" type="ORF">G8O30_11725</name>
</gene>
<keyword evidence="2" id="KW-1133">Transmembrane helix</keyword>
<dbReference type="Pfam" id="PF10101">
    <property type="entry name" value="DUF2339"/>
    <property type="match status" value="1"/>
</dbReference>
<feature type="transmembrane region" description="Helical" evidence="2">
    <location>
        <begin position="313"/>
        <end position="333"/>
    </location>
</feature>
<evidence type="ECO:0000313" key="3">
    <source>
        <dbReference type="EMBL" id="QPC47572.1"/>
    </source>
</evidence>
<feature type="transmembrane region" description="Helical" evidence="2">
    <location>
        <begin position="811"/>
        <end position="828"/>
    </location>
</feature>
<keyword evidence="2" id="KW-0812">Transmembrane</keyword>
<dbReference type="KEGG" id="mcui:G8O30_11725"/>
<dbReference type="Proteomes" id="UP000593626">
    <property type="component" value="Chromosome"/>
</dbReference>
<feature type="transmembrane region" description="Helical" evidence="2">
    <location>
        <begin position="500"/>
        <end position="517"/>
    </location>
</feature>
<dbReference type="InterPro" id="IPR019286">
    <property type="entry name" value="DUF2339_TM"/>
</dbReference>
<evidence type="ECO:0000256" key="1">
    <source>
        <dbReference type="SAM" id="Coils"/>
    </source>
</evidence>
<feature type="transmembrane region" description="Helical" evidence="2">
    <location>
        <begin position="417"/>
        <end position="439"/>
    </location>
</feature>
<feature type="transmembrane region" description="Helical" evidence="2">
    <location>
        <begin position="339"/>
        <end position="358"/>
    </location>
</feature>
<protein>
    <submittedName>
        <fullName evidence="3">DUF2339 domain-containing protein</fullName>
    </submittedName>
</protein>
<feature type="transmembrane region" description="Helical" evidence="2">
    <location>
        <begin position="259"/>
        <end position="281"/>
    </location>
</feature>
<feature type="transmembrane region" description="Helical" evidence="2">
    <location>
        <begin position="365"/>
        <end position="385"/>
    </location>
</feature>
<keyword evidence="1" id="KW-0175">Coiled coil</keyword>
<feature type="transmembrane region" description="Helical" evidence="2">
    <location>
        <begin position="556"/>
        <end position="575"/>
    </location>
</feature>
<feature type="transmembrane region" description="Helical" evidence="2">
    <location>
        <begin position="596"/>
        <end position="618"/>
    </location>
</feature>
<proteinExistence type="predicted"/>
<feature type="transmembrane region" description="Helical" evidence="2">
    <location>
        <begin position="477"/>
        <end position="494"/>
    </location>
</feature>
<feature type="transmembrane region" description="Helical" evidence="2">
    <location>
        <begin position="756"/>
        <end position="773"/>
    </location>
</feature>
<reference evidence="3 4" key="1">
    <citation type="submission" date="2019-07" db="EMBL/GenBank/DDBJ databases">
        <title>Genome sequence of 2 isolates from Red Sea Mangroves.</title>
        <authorList>
            <person name="Sefrji F."/>
            <person name="Michoud G."/>
            <person name="Merlino G."/>
            <person name="Daffonchio D."/>
        </authorList>
    </citation>
    <scope>NUCLEOTIDE SEQUENCE [LARGE SCALE GENOMIC DNA]</scope>
    <source>
        <strain evidence="3 4">R1DC41</strain>
    </source>
</reference>
<evidence type="ECO:0000313" key="4">
    <source>
        <dbReference type="Proteomes" id="UP000593626"/>
    </source>
</evidence>
<dbReference type="AlphaFoldDB" id="A0A7S8HG97"/>
<keyword evidence="4" id="KW-1185">Reference proteome</keyword>